<gene>
    <name evidence="1" type="ORF">ICL16_14965</name>
</gene>
<protein>
    <submittedName>
        <fullName evidence="1">Uncharacterized protein</fullName>
    </submittedName>
</protein>
<dbReference type="Proteomes" id="UP000629098">
    <property type="component" value="Unassembled WGS sequence"/>
</dbReference>
<dbReference type="AlphaFoldDB" id="A0A8J6XIE9"/>
<keyword evidence="2" id="KW-1185">Reference proteome</keyword>
<evidence type="ECO:0000313" key="2">
    <source>
        <dbReference type="Proteomes" id="UP000629098"/>
    </source>
</evidence>
<comment type="caution">
    <text evidence="1">The sequence shown here is derived from an EMBL/GenBank/DDBJ whole genome shotgun (WGS) entry which is preliminary data.</text>
</comment>
<reference evidence="1" key="1">
    <citation type="submission" date="2020-09" db="EMBL/GenBank/DDBJ databases">
        <title>Iningainema tapete sp. nov. (Scytonemataceae, Cyanobacteria) from greenhouses in central Florida (USA) produces two types of nodularin with biosynthetic potential for microcystin-LR and anabaenopeptins.</title>
        <authorList>
            <person name="Berthold D.E."/>
            <person name="Lefler F.W."/>
            <person name="Huang I.-S."/>
            <person name="Abdulla H."/>
            <person name="Zimba P.V."/>
            <person name="Laughinghouse H.D. IV."/>
        </authorList>
    </citation>
    <scope>NUCLEOTIDE SEQUENCE</scope>
    <source>
        <strain evidence="1">BLCCT55</strain>
    </source>
</reference>
<dbReference type="RefSeq" id="WP_190829041.1">
    <property type="nucleotide sequence ID" value="NZ_CAWPPI010000052.1"/>
</dbReference>
<dbReference type="EMBL" id="JACXAE010000052">
    <property type="protein sequence ID" value="MBD2773337.1"/>
    <property type="molecule type" value="Genomic_DNA"/>
</dbReference>
<evidence type="ECO:0000313" key="1">
    <source>
        <dbReference type="EMBL" id="MBD2773337.1"/>
    </source>
</evidence>
<organism evidence="1 2">
    <name type="scientific">Iningainema tapete BLCC-T55</name>
    <dbReference type="NCBI Taxonomy" id="2748662"/>
    <lineage>
        <taxon>Bacteria</taxon>
        <taxon>Bacillati</taxon>
        <taxon>Cyanobacteriota</taxon>
        <taxon>Cyanophyceae</taxon>
        <taxon>Nostocales</taxon>
        <taxon>Scytonemataceae</taxon>
        <taxon>Iningainema tapete</taxon>
    </lineage>
</organism>
<accession>A0A8J6XIE9</accession>
<sequence>MPKLEGFRLPDDILACIANRVAAGEGNKTDVVIAALRRGFGLDNPETKPDLQTQVESLSSKLEELSEIVKQHSTLLNKFVEQNSTVSDSNIEHSSTTFNTVIKQDLTALDNAVESDLTTLNNSELLVKQESQNVQPAEHINVQQIVEQNEWLTPKQAYEILGGNPDDPLSKVKSVDGSRMIGFQSFRKLRTPMDFEAFGFECQIEKHGNHTKVMLRRLVEGRSPGTIEHGDEH</sequence>
<proteinExistence type="predicted"/>
<name>A0A8J6XIE9_9CYAN</name>